<dbReference type="AlphaFoldDB" id="N1QY75"/>
<sequence>MRGQSGHLVNGSGPCCVHDWWEAKVELDITRRRRASVAGAEERRRSGKSHVALELLFASKTSHHSHSFQQRRTPSNSHEKRRTGAIGPYQNMPERQFKKVVNQEDFLTQRLSKLQVKENKAMLGSDLPDLKVDELTSVSSRLEEILKRMGESIAKISGKPPVLQPQAPYVPNNMDMGSSATYQASPLAPHVLENMDMGSQKMNQVPSPTPYVTGSMHMGPPMMYHVPPLHEGWLETVISGRDLDALVHNAYSTNRHDSVGTSANAGSSGGMKPFDVGFGWQSGGIDPEESSWSLFPPM</sequence>
<name>N1QY75_AEGTA</name>
<reference evidence="2" key="1">
    <citation type="submission" date="2015-06" db="UniProtKB">
        <authorList>
            <consortium name="EnsemblPlants"/>
        </authorList>
    </citation>
    <scope>IDENTIFICATION</scope>
</reference>
<feature type="compositionally biased region" description="Polar residues" evidence="1">
    <location>
        <begin position="67"/>
        <end position="76"/>
    </location>
</feature>
<proteinExistence type="predicted"/>
<evidence type="ECO:0008006" key="3">
    <source>
        <dbReference type="Google" id="ProtNLM"/>
    </source>
</evidence>
<organism evidence="2">
    <name type="scientific">Aegilops tauschii</name>
    <name type="common">Tausch's goatgrass</name>
    <name type="synonym">Aegilops squarrosa</name>
    <dbReference type="NCBI Taxonomy" id="37682"/>
    <lineage>
        <taxon>Eukaryota</taxon>
        <taxon>Viridiplantae</taxon>
        <taxon>Streptophyta</taxon>
        <taxon>Embryophyta</taxon>
        <taxon>Tracheophyta</taxon>
        <taxon>Spermatophyta</taxon>
        <taxon>Magnoliopsida</taxon>
        <taxon>Liliopsida</taxon>
        <taxon>Poales</taxon>
        <taxon>Poaceae</taxon>
        <taxon>BOP clade</taxon>
        <taxon>Pooideae</taxon>
        <taxon>Triticodae</taxon>
        <taxon>Triticeae</taxon>
        <taxon>Triticinae</taxon>
        <taxon>Aegilops</taxon>
    </lineage>
</organism>
<evidence type="ECO:0000256" key="1">
    <source>
        <dbReference type="SAM" id="MobiDB-lite"/>
    </source>
</evidence>
<dbReference type="EnsemblPlants" id="EMT13533">
    <property type="protein sequence ID" value="EMT13533"/>
    <property type="gene ID" value="F775_21821"/>
</dbReference>
<protein>
    <recommendedName>
        <fullName evidence="3">MADS-box domain-containing protein</fullName>
    </recommendedName>
</protein>
<accession>N1QY75</accession>
<evidence type="ECO:0000313" key="2">
    <source>
        <dbReference type="EnsemblPlants" id="EMT13533"/>
    </source>
</evidence>
<feature type="region of interest" description="Disordered" evidence="1">
    <location>
        <begin position="62"/>
        <end position="93"/>
    </location>
</feature>